<dbReference type="InterPro" id="IPR013595">
    <property type="entry name" value="Pept_S33_TAP-like_C"/>
</dbReference>
<dbReference type="PANTHER" id="PTHR43248">
    <property type="entry name" value="2-SUCCINYL-6-HYDROXY-2,4-CYCLOHEXADIENE-1-CARBOXYLATE SYNTHASE"/>
    <property type="match status" value="1"/>
</dbReference>
<accession>A0A7W7PEV0</accession>
<feature type="chain" id="PRO_5031262792" evidence="5">
    <location>
        <begin position="25"/>
        <end position="516"/>
    </location>
</feature>
<dbReference type="Pfam" id="PF08386">
    <property type="entry name" value="Abhydrolase_4"/>
    <property type="match status" value="1"/>
</dbReference>
<dbReference type="InterPro" id="IPR000073">
    <property type="entry name" value="AB_hydrolase_1"/>
</dbReference>
<organism evidence="8 9">
    <name type="scientific">Streptomyces netropsis</name>
    <name type="common">Streptoverticillium netropsis</name>
    <dbReference type="NCBI Taxonomy" id="55404"/>
    <lineage>
        <taxon>Bacteria</taxon>
        <taxon>Bacillati</taxon>
        <taxon>Actinomycetota</taxon>
        <taxon>Actinomycetes</taxon>
        <taxon>Kitasatosporales</taxon>
        <taxon>Streptomycetaceae</taxon>
        <taxon>Streptomyces</taxon>
    </lineage>
</organism>
<dbReference type="Proteomes" id="UP000556436">
    <property type="component" value="Unassembled WGS sequence"/>
</dbReference>
<dbReference type="Pfam" id="PF00561">
    <property type="entry name" value="Abhydrolase_1"/>
    <property type="match status" value="1"/>
</dbReference>
<reference evidence="8 9" key="1">
    <citation type="submission" date="2020-08" db="EMBL/GenBank/DDBJ databases">
        <title>Genomic Encyclopedia of Type Strains, Phase III (KMG-III): the genomes of soil and plant-associated and newly described type strains.</title>
        <authorList>
            <person name="Whitman W."/>
        </authorList>
    </citation>
    <scope>NUCLEOTIDE SEQUENCE [LARGE SCALE GENOMIC DNA]</scope>
    <source>
        <strain evidence="8 9">CECT 3265</strain>
    </source>
</reference>
<evidence type="ECO:0000256" key="3">
    <source>
        <dbReference type="ARBA" id="ARBA00022801"/>
    </source>
</evidence>
<name>A0A7W7PEV0_STRNE</name>
<comment type="similarity">
    <text evidence="1">Belongs to the peptidase S33 family.</text>
</comment>
<comment type="caution">
    <text evidence="8">The sequence shown here is derived from an EMBL/GenBank/DDBJ whole genome shotgun (WGS) entry which is preliminary data.</text>
</comment>
<feature type="domain" description="Peptidase S33 tripeptidyl aminopeptidase-like C-terminal" evidence="7">
    <location>
        <begin position="416"/>
        <end position="512"/>
    </location>
</feature>
<dbReference type="PANTHER" id="PTHR43248:SF29">
    <property type="entry name" value="TRIPEPTIDYL AMINOPEPTIDASE"/>
    <property type="match status" value="1"/>
</dbReference>
<dbReference type="Gene3D" id="3.40.50.1820">
    <property type="entry name" value="alpha/beta hydrolase"/>
    <property type="match status" value="2"/>
</dbReference>
<dbReference type="GO" id="GO:0016787">
    <property type="term" value="F:hydrolase activity"/>
    <property type="evidence" value="ECO:0007669"/>
    <property type="project" value="UniProtKB-KW"/>
</dbReference>
<sequence length="516" mass="56088">MRKRNVLTALTLTFATVATGTGFAASPKKPAPAQQDGLERFREQKVVWGACQDEKLAASGTECARVTVPLDYRAPDGRTLQIAISRIKARDNGKGKGKAKTRRGILQTNPGGPGGPGLSMPAELRERLSPEVAAAYDIIGMDHRGVGESNPLDCGLARTAWIRSAGNDRAGFDENVRLARQDARKCAAKYSGTLAHYSTRNIARDVDIVRAVLGERRTSWFGQSYGTILGATYAQMFPERVDRLVLDSAPDPVKYGDMRLAQDMGPVNEKALDEFAAWAAPRHSRYRLGATPAAVRSTVEGLVQRAMDEPVKVGPYRVDGHDLPLFLFDLGVDAQKNTQYAEVVRNLLDAADGKANTPHPYLLEQLKVMSDPAGSGMSAGISGQLAVLCADTTMPRDPEWYWRALERSRAEQPVFGPALNGPLPCAFWKERPSEKLTEINNKVPALQLQATVDTRTSYEQGLGMHRAMRGSVLVTVPTRTHAVIVSRPGTCADKAVDDYLLRGTLPARDITCKPAA</sequence>
<evidence type="ECO:0000313" key="8">
    <source>
        <dbReference type="EMBL" id="MBB4886025.1"/>
    </source>
</evidence>
<keyword evidence="3" id="KW-0378">Hydrolase</keyword>
<evidence type="ECO:0000259" key="6">
    <source>
        <dbReference type="Pfam" id="PF00561"/>
    </source>
</evidence>
<feature type="region of interest" description="Disordered" evidence="4">
    <location>
        <begin position="91"/>
        <end position="117"/>
    </location>
</feature>
<evidence type="ECO:0000256" key="5">
    <source>
        <dbReference type="SAM" id="SignalP"/>
    </source>
</evidence>
<dbReference type="SUPFAM" id="SSF53474">
    <property type="entry name" value="alpha/beta-Hydrolases"/>
    <property type="match status" value="1"/>
</dbReference>
<proteinExistence type="inferred from homology"/>
<evidence type="ECO:0000256" key="2">
    <source>
        <dbReference type="ARBA" id="ARBA00022729"/>
    </source>
</evidence>
<evidence type="ECO:0000256" key="1">
    <source>
        <dbReference type="ARBA" id="ARBA00010088"/>
    </source>
</evidence>
<evidence type="ECO:0000259" key="7">
    <source>
        <dbReference type="Pfam" id="PF08386"/>
    </source>
</evidence>
<feature type="signal peptide" evidence="5">
    <location>
        <begin position="1"/>
        <end position="24"/>
    </location>
</feature>
<dbReference type="RefSeq" id="WP_184733004.1">
    <property type="nucleotide sequence ID" value="NZ_BMRW01000003.1"/>
</dbReference>
<feature type="domain" description="AB hydrolase-1" evidence="6">
    <location>
        <begin position="110"/>
        <end position="284"/>
    </location>
</feature>
<gene>
    <name evidence="8" type="ORF">FHS38_002054</name>
</gene>
<dbReference type="InterPro" id="IPR051601">
    <property type="entry name" value="Serine_prot/Carboxylest_S33"/>
</dbReference>
<evidence type="ECO:0000256" key="4">
    <source>
        <dbReference type="SAM" id="MobiDB-lite"/>
    </source>
</evidence>
<dbReference type="EMBL" id="JACHJG010000003">
    <property type="protein sequence ID" value="MBB4886025.1"/>
    <property type="molecule type" value="Genomic_DNA"/>
</dbReference>
<keyword evidence="9" id="KW-1185">Reference proteome</keyword>
<dbReference type="InterPro" id="IPR029058">
    <property type="entry name" value="AB_hydrolase_fold"/>
</dbReference>
<protein>
    <submittedName>
        <fullName evidence="8">Pimeloyl-ACP methyl ester carboxylesterase</fullName>
    </submittedName>
</protein>
<dbReference type="AlphaFoldDB" id="A0A7W7PEV0"/>
<evidence type="ECO:0000313" key="9">
    <source>
        <dbReference type="Proteomes" id="UP000556436"/>
    </source>
</evidence>
<keyword evidence="2 5" id="KW-0732">Signal</keyword>